<evidence type="ECO:0000313" key="2">
    <source>
        <dbReference type="Proteomes" id="UP001279734"/>
    </source>
</evidence>
<evidence type="ECO:0000313" key="1">
    <source>
        <dbReference type="EMBL" id="GMG98756.1"/>
    </source>
</evidence>
<dbReference type="AlphaFoldDB" id="A0AAD3RVJ6"/>
<protein>
    <submittedName>
        <fullName evidence="1">Uncharacterized protein</fullName>
    </submittedName>
</protein>
<sequence length="109" mass="12433">MQGACRRYSERMARGRGSMSFQRYSARLVVTLRSTYLSRPEKEDCCASLRSSPTEISSIFISWLSDHVDGRSFYLLVDGFLNRGVDLSRVSRLWEKCPAIDVGTIRTTD</sequence>
<dbReference type="Proteomes" id="UP001279734">
    <property type="component" value="Unassembled WGS sequence"/>
</dbReference>
<organism evidence="1 2">
    <name type="scientific">Nepenthes gracilis</name>
    <name type="common">Slender pitcher plant</name>
    <dbReference type="NCBI Taxonomy" id="150966"/>
    <lineage>
        <taxon>Eukaryota</taxon>
        <taxon>Viridiplantae</taxon>
        <taxon>Streptophyta</taxon>
        <taxon>Embryophyta</taxon>
        <taxon>Tracheophyta</taxon>
        <taxon>Spermatophyta</taxon>
        <taxon>Magnoliopsida</taxon>
        <taxon>eudicotyledons</taxon>
        <taxon>Gunneridae</taxon>
        <taxon>Pentapetalae</taxon>
        <taxon>Caryophyllales</taxon>
        <taxon>Nepenthaceae</taxon>
        <taxon>Nepenthes</taxon>
    </lineage>
</organism>
<comment type="caution">
    <text evidence="1">The sequence shown here is derived from an EMBL/GenBank/DDBJ whole genome shotgun (WGS) entry which is preliminary data.</text>
</comment>
<name>A0AAD3RVJ6_NEPGR</name>
<accession>A0AAD3RVJ6</accession>
<proteinExistence type="predicted"/>
<gene>
    <name evidence="1" type="ORF">Nepgr_000596</name>
</gene>
<keyword evidence="2" id="KW-1185">Reference proteome</keyword>
<dbReference type="EMBL" id="BSYO01000001">
    <property type="protein sequence ID" value="GMG98756.1"/>
    <property type="molecule type" value="Genomic_DNA"/>
</dbReference>
<reference evidence="1" key="1">
    <citation type="submission" date="2023-05" db="EMBL/GenBank/DDBJ databases">
        <title>Nepenthes gracilis genome sequencing.</title>
        <authorList>
            <person name="Fukushima K."/>
        </authorList>
    </citation>
    <scope>NUCLEOTIDE SEQUENCE</scope>
    <source>
        <strain evidence="1">SING2019-196</strain>
    </source>
</reference>